<sequence>MTSFDEDELGEAYVTGLEAEKRGDIASAAAAYRRCLEIDPADHVGATIRLAGMGEGEAPASAGHAYVATLFDQHAESFEDILVRQLRYGVPEQLADRLKSGGASYGHVLDLGCGTGLAGQYLEAVADRLTGVDLSEEMIRISGEKDIYDKLYVAEAVGFLQKHEEPPVYDLIVATDVLPYLGDLDPFFSSLAKRLSPGGLVGFSTETMDDAMLAGRAFAVGKAQRFHHGEAYVRDRLSVFGFSIEHFEAITVRMQDGLPAPGHLVVARKG</sequence>
<dbReference type="Proteomes" id="UP001294412">
    <property type="component" value="Unassembled WGS sequence"/>
</dbReference>
<dbReference type="Gene3D" id="3.40.50.150">
    <property type="entry name" value="Vaccinia Virus protein VP39"/>
    <property type="match status" value="1"/>
</dbReference>
<keyword evidence="3" id="KW-1185">Reference proteome</keyword>
<dbReference type="EMBL" id="JAXLPB010000001">
    <property type="protein sequence ID" value="MDY8107556.1"/>
    <property type="molecule type" value="Genomic_DNA"/>
</dbReference>
<evidence type="ECO:0000313" key="3">
    <source>
        <dbReference type="Proteomes" id="UP001294412"/>
    </source>
</evidence>
<dbReference type="CDD" id="cd02440">
    <property type="entry name" value="AdoMet_MTases"/>
    <property type="match status" value="1"/>
</dbReference>
<feature type="domain" description="Methyltransferase type 12" evidence="1">
    <location>
        <begin position="109"/>
        <end position="200"/>
    </location>
</feature>
<dbReference type="InterPro" id="IPR013217">
    <property type="entry name" value="Methyltransf_12"/>
</dbReference>
<keyword evidence="2" id="KW-0489">Methyltransferase</keyword>
<accession>A0ABU5I064</accession>
<dbReference type="GO" id="GO:0032259">
    <property type="term" value="P:methylation"/>
    <property type="evidence" value="ECO:0007669"/>
    <property type="project" value="UniProtKB-KW"/>
</dbReference>
<organism evidence="2 3">
    <name type="scientific">Fulvimarina uroteuthidis</name>
    <dbReference type="NCBI Taxonomy" id="3098149"/>
    <lineage>
        <taxon>Bacteria</taxon>
        <taxon>Pseudomonadati</taxon>
        <taxon>Pseudomonadota</taxon>
        <taxon>Alphaproteobacteria</taxon>
        <taxon>Hyphomicrobiales</taxon>
        <taxon>Aurantimonadaceae</taxon>
        <taxon>Fulvimarina</taxon>
    </lineage>
</organism>
<dbReference type="RefSeq" id="WP_322184672.1">
    <property type="nucleotide sequence ID" value="NZ_JAXLPB010000001.1"/>
</dbReference>
<name>A0ABU5I064_9HYPH</name>
<dbReference type="GO" id="GO:0008168">
    <property type="term" value="F:methyltransferase activity"/>
    <property type="evidence" value="ECO:0007669"/>
    <property type="project" value="UniProtKB-KW"/>
</dbReference>
<dbReference type="SUPFAM" id="SSF53335">
    <property type="entry name" value="S-adenosyl-L-methionine-dependent methyltransferases"/>
    <property type="match status" value="1"/>
</dbReference>
<dbReference type="InterPro" id="IPR029063">
    <property type="entry name" value="SAM-dependent_MTases_sf"/>
</dbReference>
<keyword evidence="2" id="KW-0808">Transferase</keyword>
<evidence type="ECO:0000259" key="1">
    <source>
        <dbReference type="Pfam" id="PF08242"/>
    </source>
</evidence>
<dbReference type="Pfam" id="PF08242">
    <property type="entry name" value="Methyltransf_12"/>
    <property type="match status" value="1"/>
</dbReference>
<protein>
    <submittedName>
        <fullName evidence="2">Methyltransferase</fullName>
    </submittedName>
</protein>
<reference evidence="2 3" key="1">
    <citation type="submission" date="2023-12" db="EMBL/GenBank/DDBJ databases">
        <title>Description of Novel Strain Fulvimarina sp. 2208YS6-2-32 isolated from Uroteuthis (Photololigo) edulis.</title>
        <authorList>
            <person name="Park J.-S."/>
        </authorList>
    </citation>
    <scope>NUCLEOTIDE SEQUENCE [LARGE SCALE GENOMIC DNA]</scope>
    <source>
        <strain evidence="2 3">2208YS6-2-32</strain>
    </source>
</reference>
<dbReference type="PANTHER" id="PTHR43861">
    <property type="entry name" value="TRANS-ACONITATE 2-METHYLTRANSFERASE-RELATED"/>
    <property type="match status" value="1"/>
</dbReference>
<comment type="caution">
    <text evidence="2">The sequence shown here is derived from an EMBL/GenBank/DDBJ whole genome shotgun (WGS) entry which is preliminary data.</text>
</comment>
<gene>
    <name evidence="2" type="ORF">U0C82_00145</name>
</gene>
<evidence type="ECO:0000313" key="2">
    <source>
        <dbReference type="EMBL" id="MDY8107556.1"/>
    </source>
</evidence>
<proteinExistence type="predicted"/>